<organism evidence="1 2">
    <name type="scientific">Acinetobacter baumannii (strain ACICU)</name>
    <dbReference type="NCBI Taxonomy" id="405416"/>
    <lineage>
        <taxon>Bacteria</taxon>
        <taxon>Pseudomonadati</taxon>
        <taxon>Pseudomonadota</taxon>
        <taxon>Gammaproteobacteria</taxon>
        <taxon>Moraxellales</taxon>
        <taxon>Moraxellaceae</taxon>
        <taxon>Acinetobacter</taxon>
        <taxon>Acinetobacter calcoaceticus/baumannii complex</taxon>
    </lineage>
</organism>
<evidence type="ECO:0000313" key="1">
    <source>
        <dbReference type="EMBL" id="ACC57593.1"/>
    </source>
</evidence>
<dbReference type="Proteomes" id="UP000008839">
    <property type="component" value="Chromosome"/>
</dbReference>
<name>A0A7U4DDS5_ACIBC</name>
<dbReference type="EMBL" id="CP000863">
    <property type="protein sequence ID" value="ACC57593.1"/>
    <property type="molecule type" value="Genomic_DNA"/>
</dbReference>
<dbReference type="AlphaFoldDB" id="A0A7U4DDS5"/>
<sequence length="42" mass="4651">MGIPACPLCGGTGGGHLRVCWILWLQSANPLSFRHHYLAVMW</sequence>
<accession>A0A7U4DDS5</accession>
<reference evidence="1 2" key="1">
    <citation type="journal article" date="2008" name="Antimicrob. Agents Chemother.">
        <title>Whole-genome pyrosequencing of an epidemic multidrug-resistant Acinetobacter baumannii strain belonging to the European clone II group.</title>
        <authorList>
            <person name="Iacono M."/>
            <person name="Villa L."/>
            <person name="Fortini D."/>
            <person name="Bordoni R."/>
            <person name="Imperi F."/>
            <person name="Bonnal R.J."/>
            <person name="Sicheritz-Ponten T."/>
            <person name="De Bellis G."/>
            <person name="Visca P."/>
            <person name="Cassone A."/>
            <person name="Carattoli A."/>
        </authorList>
    </citation>
    <scope>NUCLEOTIDE SEQUENCE [LARGE SCALE GENOMIC DNA]</scope>
    <source>
        <strain evidence="1 2">ACICU</strain>
    </source>
</reference>
<proteinExistence type="predicted"/>
<gene>
    <name evidence="1" type="ordered locus">ACICU_02281</name>
</gene>
<evidence type="ECO:0000313" key="2">
    <source>
        <dbReference type="Proteomes" id="UP000008839"/>
    </source>
</evidence>
<dbReference type="KEGG" id="abc:ACICU_02281"/>
<protein>
    <submittedName>
        <fullName evidence="1">Uncharacterized protein</fullName>
    </submittedName>
</protein>